<dbReference type="Proteomes" id="UP000249402">
    <property type="component" value="Unassembled WGS sequence"/>
</dbReference>
<protein>
    <recommendedName>
        <fullName evidence="4">4Fe-4S ferredoxin-type domain-containing protein</fullName>
    </recommendedName>
</protein>
<sequence>MVWLACLPAWIVVQSDFPVAPIRSHPNSFLGAASPSPRRGRPLEKVKTNDAVRIQPAKSKNATPPGVDLACCTACTVTQECDRADSPSSPCPQLPSDGINLNPLPFPFSPAPNMGFVRRDLPFGRRCARLSSGDFPDSARLSERLSTLTFPPRCDTVATADTHRSSSYLD</sequence>
<feature type="chain" id="PRO_5017331161" description="4Fe-4S ferredoxin-type domain-containing protein" evidence="1">
    <location>
        <begin position="16"/>
        <end position="170"/>
    </location>
</feature>
<dbReference type="GeneID" id="37219209"/>
<dbReference type="AlphaFoldDB" id="A0A395GS63"/>
<dbReference type="RefSeq" id="XP_025571251.1">
    <property type="nucleotide sequence ID" value="XM_025714344.1"/>
</dbReference>
<feature type="signal peptide" evidence="1">
    <location>
        <begin position="1"/>
        <end position="15"/>
    </location>
</feature>
<evidence type="ECO:0000256" key="1">
    <source>
        <dbReference type="SAM" id="SignalP"/>
    </source>
</evidence>
<name>A0A395GS63_9EURO</name>
<dbReference type="EMBL" id="KZ824469">
    <property type="protein sequence ID" value="RAK96923.1"/>
    <property type="molecule type" value="Genomic_DNA"/>
</dbReference>
<organism evidence="2 3">
    <name type="scientific">Aspergillus ibericus CBS 121593</name>
    <dbReference type="NCBI Taxonomy" id="1448316"/>
    <lineage>
        <taxon>Eukaryota</taxon>
        <taxon>Fungi</taxon>
        <taxon>Dikarya</taxon>
        <taxon>Ascomycota</taxon>
        <taxon>Pezizomycotina</taxon>
        <taxon>Eurotiomycetes</taxon>
        <taxon>Eurotiomycetidae</taxon>
        <taxon>Eurotiales</taxon>
        <taxon>Aspergillaceae</taxon>
        <taxon>Aspergillus</taxon>
        <taxon>Aspergillus subgen. Circumdati</taxon>
    </lineage>
</organism>
<evidence type="ECO:0000313" key="2">
    <source>
        <dbReference type="EMBL" id="RAK96923.1"/>
    </source>
</evidence>
<accession>A0A395GS63</accession>
<dbReference type="VEuPathDB" id="FungiDB:BO80DRAFT_215516"/>
<gene>
    <name evidence="2" type="ORF">BO80DRAFT_215516</name>
</gene>
<keyword evidence="3" id="KW-1185">Reference proteome</keyword>
<proteinExistence type="predicted"/>
<evidence type="ECO:0008006" key="4">
    <source>
        <dbReference type="Google" id="ProtNLM"/>
    </source>
</evidence>
<keyword evidence="1" id="KW-0732">Signal</keyword>
<evidence type="ECO:0000313" key="3">
    <source>
        <dbReference type="Proteomes" id="UP000249402"/>
    </source>
</evidence>
<reference evidence="2 3" key="1">
    <citation type="submission" date="2018-02" db="EMBL/GenBank/DDBJ databases">
        <title>The genomes of Aspergillus section Nigri reveals drivers in fungal speciation.</title>
        <authorList>
            <consortium name="DOE Joint Genome Institute"/>
            <person name="Vesth T.C."/>
            <person name="Nybo J."/>
            <person name="Theobald S."/>
            <person name="Brandl J."/>
            <person name="Frisvad J.C."/>
            <person name="Nielsen K.F."/>
            <person name="Lyhne E.K."/>
            <person name="Kogle M.E."/>
            <person name="Kuo A."/>
            <person name="Riley R."/>
            <person name="Clum A."/>
            <person name="Nolan M."/>
            <person name="Lipzen A."/>
            <person name="Salamov A."/>
            <person name="Henrissat B."/>
            <person name="Wiebenga A."/>
            <person name="De vries R.P."/>
            <person name="Grigoriev I.V."/>
            <person name="Mortensen U.H."/>
            <person name="Andersen M.R."/>
            <person name="Baker S.E."/>
        </authorList>
    </citation>
    <scope>NUCLEOTIDE SEQUENCE [LARGE SCALE GENOMIC DNA]</scope>
    <source>
        <strain evidence="2 3">CBS 121593</strain>
    </source>
</reference>